<protein>
    <submittedName>
        <fullName evidence="2">Uncharacterized protein</fullName>
    </submittedName>
</protein>
<evidence type="ECO:0000313" key="2">
    <source>
        <dbReference type="EMBL" id="ERL95767.1"/>
    </source>
</evidence>
<evidence type="ECO:0000256" key="1">
    <source>
        <dbReference type="SAM" id="MobiDB-lite"/>
    </source>
</evidence>
<dbReference type="Proteomes" id="UP000030742">
    <property type="component" value="Unassembled WGS sequence"/>
</dbReference>
<name>U4URN1_DENPD</name>
<dbReference type="AlphaFoldDB" id="U4URN1"/>
<dbReference type="EMBL" id="KI207959">
    <property type="protein sequence ID" value="ERL95767.1"/>
    <property type="molecule type" value="Genomic_DNA"/>
</dbReference>
<feature type="region of interest" description="Disordered" evidence="1">
    <location>
        <begin position="47"/>
        <end position="66"/>
    </location>
</feature>
<evidence type="ECO:0000313" key="3">
    <source>
        <dbReference type="Proteomes" id="UP000030742"/>
    </source>
</evidence>
<sequence>DEDDVEEDALETNVSEILDSPEITTLPLFEGQFQWKKARSLKTSLSENLTQQHQARTPQMSSGRRLPNTTVRSLALSLLADKYDQLMDKWLAIADLGKQKMENDLKFQKKEQALKLELLKLQIINEKKIL</sequence>
<proteinExistence type="predicted"/>
<feature type="non-terminal residue" evidence="2">
    <location>
        <position position="1"/>
    </location>
</feature>
<gene>
    <name evidence="2" type="ORF">D910_00261</name>
</gene>
<organism evidence="2 3">
    <name type="scientific">Dendroctonus ponderosae</name>
    <name type="common">Mountain pine beetle</name>
    <dbReference type="NCBI Taxonomy" id="77166"/>
    <lineage>
        <taxon>Eukaryota</taxon>
        <taxon>Metazoa</taxon>
        <taxon>Ecdysozoa</taxon>
        <taxon>Arthropoda</taxon>
        <taxon>Hexapoda</taxon>
        <taxon>Insecta</taxon>
        <taxon>Pterygota</taxon>
        <taxon>Neoptera</taxon>
        <taxon>Endopterygota</taxon>
        <taxon>Coleoptera</taxon>
        <taxon>Polyphaga</taxon>
        <taxon>Cucujiformia</taxon>
        <taxon>Curculionidae</taxon>
        <taxon>Scolytinae</taxon>
        <taxon>Dendroctonus</taxon>
    </lineage>
</organism>
<reference evidence="2 3" key="1">
    <citation type="journal article" date="2013" name="Genome Biol.">
        <title>Draft genome of the mountain pine beetle, Dendroctonus ponderosae Hopkins, a major forest pest.</title>
        <authorList>
            <person name="Keeling C.I."/>
            <person name="Yuen M.M."/>
            <person name="Liao N.Y."/>
            <person name="Docking T.R."/>
            <person name="Chan S.K."/>
            <person name="Taylor G.A."/>
            <person name="Palmquist D.L."/>
            <person name="Jackman S.D."/>
            <person name="Nguyen A."/>
            <person name="Li M."/>
            <person name="Henderson H."/>
            <person name="Janes J.K."/>
            <person name="Zhao Y."/>
            <person name="Pandoh P."/>
            <person name="Moore R."/>
            <person name="Sperling F.A."/>
            <person name="Huber D.P."/>
            <person name="Birol I."/>
            <person name="Jones S.J."/>
            <person name="Bohlmann J."/>
        </authorList>
    </citation>
    <scope>NUCLEOTIDE SEQUENCE</scope>
</reference>
<accession>U4URN1</accession>